<organism evidence="2 3">
    <name type="scientific">Acinetobacter wuhouensis</name>
    <dbReference type="NCBI Taxonomy" id="1879050"/>
    <lineage>
        <taxon>Bacteria</taxon>
        <taxon>Pseudomonadati</taxon>
        <taxon>Pseudomonadota</taxon>
        <taxon>Gammaproteobacteria</taxon>
        <taxon>Moraxellales</taxon>
        <taxon>Moraxellaceae</taxon>
        <taxon>Acinetobacter</taxon>
    </lineage>
</organism>
<sequence>MQETKQLNLRLPKELVFWVKKMAKKKHQSMNSYVLTELERMQKESKNELN</sequence>
<dbReference type="EMBL" id="CP033133">
    <property type="protein sequence ID" value="AYO52720.1"/>
    <property type="molecule type" value="Genomic_DNA"/>
</dbReference>
<protein>
    <submittedName>
        <fullName evidence="2">Arc family DNA-binding protein</fullName>
    </submittedName>
</protein>
<gene>
    <name evidence="2" type="ORF">CDG68_03010</name>
</gene>
<dbReference type="InterPro" id="IPR013321">
    <property type="entry name" value="Arc_rbn_hlx_hlx"/>
</dbReference>
<dbReference type="AlphaFoldDB" id="A0A3G2SXV9"/>
<evidence type="ECO:0000313" key="2">
    <source>
        <dbReference type="EMBL" id="AYO52720.1"/>
    </source>
</evidence>
<evidence type="ECO:0000313" key="3">
    <source>
        <dbReference type="Proteomes" id="UP000279962"/>
    </source>
</evidence>
<dbReference type="RefSeq" id="WP_087554274.1">
    <property type="nucleotide sequence ID" value="NZ_CP033133.1"/>
</dbReference>
<name>A0A3G2SXV9_9GAMM</name>
<evidence type="ECO:0000259" key="1">
    <source>
        <dbReference type="Pfam" id="PF03869"/>
    </source>
</evidence>
<feature type="domain" description="Arc-like DNA binding" evidence="1">
    <location>
        <begin position="2"/>
        <end position="42"/>
    </location>
</feature>
<dbReference type="InterPro" id="IPR010985">
    <property type="entry name" value="Ribbon_hlx_hlx"/>
</dbReference>
<dbReference type="InterPro" id="IPR005569">
    <property type="entry name" value="Arc_DNA-bd_dom"/>
</dbReference>
<keyword evidence="2" id="KW-0238">DNA-binding</keyword>
<accession>A0A3G2SXV9</accession>
<dbReference type="GO" id="GO:0003677">
    <property type="term" value="F:DNA binding"/>
    <property type="evidence" value="ECO:0007669"/>
    <property type="project" value="UniProtKB-KW"/>
</dbReference>
<proteinExistence type="predicted"/>
<dbReference type="SUPFAM" id="SSF47598">
    <property type="entry name" value="Ribbon-helix-helix"/>
    <property type="match status" value="1"/>
</dbReference>
<dbReference type="Gene3D" id="1.10.1220.10">
    <property type="entry name" value="Met repressor-like"/>
    <property type="match status" value="1"/>
</dbReference>
<dbReference type="Pfam" id="PF03869">
    <property type="entry name" value="Arc"/>
    <property type="match status" value="1"/>
</dbReference>
<dbReference type="Proteomes" id="UP000279962">
    <property type="component" value="Chromosome"/>
</dbReference>
<reference evidence="2 3" key="1">
    <citation type="submission" date="2018-10" db="EMBL/GenBank/DDBJ databases">
        <title>The complete genome of Acinetobacter wuhouensis strain WCHAW010062.</title>
        <authorList>
            <person name="Hu Y."/>
            <person name="Long H."/>
            <person name="Feng Y."/>
            <person name="Zong Z."/>
        </authorList>
    </citation>
    <scope>NUCLEOTIDE SEQUENCE [LARGE SCALE GENOMIC DNA]</scope>
    <source>
        <strain evidence="2 3">WCHAW010062</strain>
    </source>
</reference>
<dbReference type="GO" id="GO:0006355">
    <property type="term" value="P:regulation of DNA-templated transcription"/>
    <property type="evidence" value="ECO:0007669"/>
    <property type="project" value="InterPro"/>
</dbReference>